<dbReference type="InterPro" id="IPR043502">
    <property type="entry name" value="DNA/RNA_pol_sf"/>
</dbReference>
<reference evidence="2" key="1">
    <citation type="submission" date="2019-09" db="UniProtKB">
        <authorList>
            <consortium name="WormBaseParasite"/>
        </authorList>
    </citation>
    <scope>IDENTIFICATION</scope>
</reference>
<dbReference type="WBParaSite" id="HPBE_0002427001-mRNA-1">
    <property type="protein sequence ID" value="HPBE_0002427001-mRNA-1"/>
    <property type="gene ID" value="HPBE_0002427001"/>
</dbReference>
<accession>A0A183GNK0</accession>
<protein>
    <submittedName>
        <fullName evidence="2">DUF1758 domain-containing protein</fullName>
    </submittedName>
</protein>
<evidence type="ECO:0000313" key="2">
    <source>
        <dbReference type="WBParaSite" id="HPBE_0002427001-mRNA-1"/>
    </source>
</evidence>
<keyword evidence="1" id="KW-1185">Reference proteome</keyword>
<organism evidence="1 2">
    <name type="scientific">Heligmosomoides polygyrus</name>
    <name type="common">Parasitic roundworm</name>
    <dbReference type="NCBI Taxonomy" id="6339"/>
    <lineage>
        <taxon>Eukaryota</taxon>
        <taxon>Metazoa</taxon>
        <taxon>Ecdysozoa</taxon>
        <taxon>Nematoda</taxon>
        <taxon>Chromadorea</taxon>
        <taxon>Rhabditida</taxon>
        <taxon>Rhabditina</taxon>
        <taxon>Rhabditomorpha</taxon>
        <taxon>Strongyloidea</taxon>
        <taxon>Heligmosomidae</taxon>
        <taxon>Heligmosomoides</taxon>
    </lineage>
</organism>
<dbReference type="AlphaFoldDB" id="A0A183GNK0"/>
<sequence>RRSKDVEPRVPGYRRRVTEVVPCVAVQNTCYRRRCSATLISSELASILSTILPTWEVTVLDPDTKSLTKVDVLQHMGAEISFVNSAFAEKLNLPLLEEKHIRLPNEKKCKLANIDVWDKDGTLHSQELLTNEVLTTAFTSPKISNEDLSYVRSLDLSVSLAKSSVIKPKILLGCDQLWSFFRSDVASIALPFGLHLLPTKLGHLVSGKAKNTEVQAQQVSQCKQEEWLRWEKCWSMNIIQVSTASATDSEVTADEQEQRENFWTLDAAETDEFAGTEKEAKESMDREVWLKFKESIQKREDRYYVLSWKHQHPTLPYNRAIVYRRLVNVWNTVSKNRELLEQYNNTFKDQLRQGVIKNVKGKREYSTPVVTHSIRCQEEDRDATRCLWLKDHKLPPTPSNIQVFRVTRVTFDLKSSPFLLAAATQYHLDNYEGEASLVQGISRNLYVDNLVLTTNTLEEAQREYANVPRPKNEPK</sequence>
<proteinExistence type="predicted"/>
<dbReference type="Proteomes" id="UP000050761">
    <property type="component" value="Unassembled WGS sequence"/>
</dbReference>
<evidence type="ECO:0000313" key="1">
    <source>
        <dbReference type="Proteomes" id="UP000050761"/>
    </source>
</evidence>
<dbReference type="PANTHER" id="PTHR47331">
    <property type="entry name" value="PHD-TYPE DOMAIN-CONTAINING PROTEIN"/>
    <property type="match status" value="1"/>
</dbReference>
<name>A0A183GNK0_HELPZ</name>
<dbReference type="SUPFAM" id="SSF56672">
    <property type="entry name" value="DNA/RNA polymerases"/>
    <property type="match status" value="1"/>
</dbReference>